<evidence type="ECO:0008006" key="4">
    <source>
        <dbReference type="Google" id="ProtNLM"/>
    </source>
</evidence>
<organism evidence="2 3">
    <name type="scientific">Faucicola osloensis</name>
    <name type="common">Moraxella osloensis</name>
    <dbReference type="NCBI Taxonomy" id="34062"/>
    <lineage>
        <taxon>Bacteria</taxon>
        <taxon>Pseudomonadati</taxon>
        <taxon>Pseudomonadota</taxon>
        <taxon>Gammaproteobacteria</taxon>
        <taxon>Moraxellales</taxon>
        <taxon>Moraxellaceae</taxon>
        <taxon>Faucicola</taxon>
    </lineage>
</organism>
<keyword evidence="1" id="KW-1133">Transmembrane helix</keyword>
<accession>A0A2I1RH55</accession>
<name>A0A2I1RH55_FAUOS</name>
<reference evidence="2 3" key="1">
    <citation type="submission" date="2017-12" db="EMBL/GenBank/DDBJ databases">
        <title>Phylogenetic diversity of female urinary microbiome.</title>
        <authorList>
            <person name="Thomas-White K."/>
            <person name="Wolfe A.J."/>
        </authorList>
    </citation>
    <scope>NUCLEOTIDE SEQUENCE [LARGE SCALE GENOMIC DNA]</scope>
    <source>
        <strain evidence="2 3">UMB0416</strain>
    </source>
</reference>
<sequence>MSSLYPPLTPNSSELKKIGIDMKVWHLFLGLMAGLGIPIQAAINTRLGAMFGGQPLMAAFVSFTVGALLLCLVSLLFVDWQAVQSGLSDMQISDWWKWLGGALGAFFVFASIFLAPKIGVANTVFLFILGQLVMGMVVDSLGLFGMPVKTLHWSKFLGIVLMLAGVSFFMFGQKWFAKSS</sequence>
<protein>
    <recommendedName>
        <fullName evidence="4">DMT family transporter</fullName>
    </recommendedName>
</protein>
<gene>
    <name evidence="2" type="ORF">CYJ96_08620</name>
</gene>
<dbReference type="PANTHER" id="PTHR34821">
    <property type="entry name" value="INNER MEMBRANE PROTEIN YDCZ"/>
    <property type="match status" value="1"/>
</dbReference>
<feature type="transmembrane region" description="Helical" evidence="1">
    <location>
        <begin position="156"/>
        <end position="177"/>
    </location>
</feature>
<feature type="transmembrane region" description="Helical" evidence="1">
    <location>
        <begin position="123"/>
        <end position="144"/>
    </location>
</feature>
<dbReference type="EMBL" id="PKJS01000010">
    <property type="protein sequence ID" value="PKZ68434.1"/>
    <property type="molecule type" value="Genomic_DNA"/>
</dbReference>
<dbReference type="Proteomes" id="UP000234914">
    <property type="component" value="Unassembled WGS sequence"/>
</dbReference>
<evidence type="ECO:0000313" key="2">
    <source>
        <dbReference type="EMBL" id="PKZ68434.1"/>
    </source>
</evidence>
<proteinExistence type="predicted"/>
<feature type="transmembrane region" description="Helical" evidence="1">
    <location>
        <begin position="98"/>
        <end position="116"/>
    </location>
</feature>
<keyword evidence="1" id="KW-0472">Membrane</keyword>
<dbReference type="Pfam" id="PF04657">
    <property type="entry name" value="DMT_YdcZ"/>
    <property type="match status" value="1"/>
</dbReference>
<feature type="transmembrane region" description="Helical" evidence="1">
    <location>
        <begin position="55"/>
        <end position="78"/>
    </location>
</feature>
<feature type="transmembrane region" description="Helical" evidence="1">
    <location>
        <begin position="24"/>
        <end position="43"/>
    </location>
</feature>
<dbReference type="AlphaFoldDB" id="A0A2I1RH55"/>
<dbReference type="PANTHER" id="PTHR34821:SF2">
    <property type="entry name" value="INNER MEMBRANE PROTEIN YDCZ"/>
    <property type="match status" value="1"/>
</dbReference>
<comment type="caution">
    <text evidence="2">The sequence shown here is derived from an EMBL/GenBank/DDBJ whole genome shotgun (WGS) entry which is preliminary data.</text>
</comment>
<dbReference type="GO" id="GO:0005886">
    <property type="term" value="C:plasma membrane"/>
    <property type="evidence" value="ECO:0007669"/>
    <property type="project" value="TreeGrafter"/>
</dbReference>
<keyword evidence="1" id="KW-0812">Transmembrane</keyword>
<evidence type="ECO:0000256" key="1">
    <source>
        <dbReference type="SAM" id="Phobius"/>
    </source>
</evidence>
<dbReference type="InterPro" id="IPR006750">
    <property type="entry name" value="YdcZ"/>
</dbReference>
<evidence type="ECO:0000313" key="3">
    <source>
        <dbReference type="Proteomes" id="UP000234914"/>
    </source>
</evidence>